<gene>
    <name evidence="2" type="ORF">TSPGSL018_8979</name>
</gene>
<evidence type="ECO:0000313" key="2">
    <source>
        <dbReference type="EMBL" id="JAC68340.1"/>
    </source>
</evidence>
<reference evidence="2" key="1">
    <citation type="submission" date="2014-05" db="EMBL/GenBank/DDBJ databases">
        <title>The transcriptome of the halophilic microalga Tetraselmis sp. GSL018 isolated from the Great Salt Lake, Utah.</title>
        <authorList>
            <person name="Jinkerson R.E."/>
            <person name="D'Adamo S."/>
            <person name="Posewitz M.C."/>
        </authorList>
    </citation>
    <scope>NUCLEOTIDE SEQUENCE</scope>
    <source>
        <strain evidence="2">GSL018</strain>
    </source>
</reference>
<proteinExistence type="predicted"/>
<evidence type="ECO:0000256" key="1">
    <source>
        <dbReference type="SAM" id="MobiDB-lite"/>
    </source>
</evidence>
<feature type="region of interest" description="Disordered" evidence="1">
    <location>
        <begin position="1"/>
        <end position="25"/>
    </location>
</feature>
<dbReference type="AlphaFoldDB" id="A0A061RCE3"/>
<accession>A0A061RCE3</accession>
<dbReference type="EMBL" id="GBEZ01018058">
    <property type="protein sequence ID" value="JAC68340.1"/>
    <property type="molecule type" value="Transcribed_RNA"/>
</dbReference>
<feature type="compositionally biased region" description="Basic and acidic residues" evidence="1">
    <location>
        <begin position="1"/>
        <end position="12"/>
    </location>
</feature>
<organism evidence="2">
    <name type="scientific">Tetraselmis sp. GSL018</name>
    <dbReference type="NCBI Taxonomy" id="582737"/>
    <lineage>
        <taxon>Eukaryota</taxon>
        <taxon>Viridiplantae</taxon>
        <taxon>Chlorophyta</taxon>
        <taxon>core chlorophytes</taxon>
        <taxon>Chlorodendrophyceae</taxon>
        <taxon>Chlorodendrales</taxon>
        <taxon>Chlorodendraceae</taxon>
        <taxon>Tetraselmis</taxon>
    </lineage>
</organism>
<protein>
    <submittedName>
        <fullName evidence="2">Uncharacterized protein</fullName>
    </submittedName>
</protein>
<sequence>REREREREREFWVGKSGPPSGLQEPLGRKSMIRIAHKWPERAGGDDCFTSEKPEGGGLASVLRVVCPHCSDAAAQGKDVRIGIHP</sequence>
<feature type="non-terminal residue" evidence="2">
    <location>
        <position position="1"/>
    </location>
</feature>
<name>A0A061RCE3_9CHLO</name>
<feature type="non-terminal residue" evidence="2">
    <location>
        <position position="85"/>
    </location>
</feature>